<sequence>MRTLIVAALFAIASPLTLAAANCPAHPKAEWLKPDDAKKQIEAQGYKIRTFKTSGNCYEIYGHDKAGKKAEVYFDAKTLAIVKQEIGD</sequence>
<accession>A0A1W1XBU6</accession>
<dbReference type="Proteomes" id="UP000192761">
    <property type="component" value="Unassembled WGS sequence"/>
</dbReference>
<organism evidence="3 4">
    <name type="scientific">Andreprevotia lacus DSM 23236</name>
    <dbReference type="NCBI Taxonomy" id="1121001"/>
    <lineage>
        <taxon>Bacteria</taxon>
        <taxon>Pseudomonadati</taxon>
        <taxon>Pseudomonadota</taxon>
        <taxon>Betaproteobacteria</taxon>
        <taxon>Neisseriales</taxon>
        <taxon>Chitinibacteraceae</taxon>
        <taxon>Andreprevotia</taxon>
    </lineage>
</organism>
<dbReference type="EMBL" id="FWXD01000005">
    <property type="protein sequence ID" value="SMC20981.1"/>
    <property type="molecule type" value="Genomic_DNA"/>
</dbReference>
<feature type="signal peptide" evidence="1">
    <location>
        <begin position="1"/>
        <end position="19"/>
    </location>
</feature>
<protein>
    <recommendedName>
        <fullName evidence="2">PepSY domain-containing protein</fullName>
    </recommendedName>
</protein>
<dbReference type="RefSeq" id="WP_084089710.1">
    <property type="nucleotide sequence ID" value="NZ_FWXD01000005.1"/>
</dbReference>
<evidence type="ECO:0000256" key="1">
    <source>
        <dbReference type="SAM" id="SignalP"/>
    </source>
</evidence>
<evidence type="ECO:0000259" key="2">
    <source>
        <dbReference type="Pfam" id="PF13670"/>
    </source>
</evidence>
<evidence type="ECO:0000313" key="3">
    <source>
        <dbReference type="EMBL" id="SMC20981.1"/>
    </source>
</evidence>
<feature type="chain" id="PRO_5013003713" description="PepSY domain-containing protein" evidence="1">
    <location>
        <begin position="20"/>
        <end position="88"/>
    </location>
</feature>
<dbReference type="OrthoDB" id="9180865at2"/>
<keyword evidence="4" id="KW-1185">Reference proteome</keyword>
<keyword evidence="1" id="KW-0732">Signal</keyword>
<dbReference type="InterPro" id="IPR025711">
    <property type="entry name" value="PepSY"/>
</dbReference>
<name>A0A1W1XBU6_9NEIS</name>
<reference evidence="3 4" key="1">
    <citation type="submission" date="2017-04" db="EMBL/GenBank/DDBJ databases">
        <authorList>
            <person name="Afonso C.L."/>
            <person name="Miller P.J."/>
            <person name="Scott M.A."/>
            <person name="Spackman E."/>
            <person name="Goraichik I."/>
            <person name="Dimitrov K.M."/>
            <person name="Suarez D.L."/>
            <person name="Swayne D.E."/>
        </authorList>
    </citation>
    <scope>NUCLEOTIDE SEQUENCE [LARGE SCALE GENOMIC DNA]</scope>
    <source>
        <strain evidence="3 4">DSM 23236</strain>
    </source>
</reference>
<proteinExistence type="predicted"/>
<dbReference type="Pfam" id="PF13670">
    <property type="entry name" value="PepSY_2"/>
    <property type="match status" value="1"/>
</dbReference>
<gene>
    <name evidence="3" type="ORF">SAMN02745857_01092</name>
</gene>
<dbReference type="STRING" id="1121001.SAMN02745857_01092"/>
<evidence type="ECO:0000313" key="4">
    <source>
        <dbReference type="Proteomes" id="UP000192761"/>
    </source>
</evidence>
<feature type="domain" description="PepSY" evidence="2">
    <location>
        <begin position="4"/>
        <end position="85"/>
    </location>
</feature>
<dbReference type="AlphaFoldDB" id="A0A1W1XBU6"/>